<dbReference type="EMBL" id="JARVCO010000007">
    <property type="protein sequence ID" value="MDZ8118016.1"/>
    <property type="molecule type" value="Genomic_DNA"/>
</dbReference>
<proteinExistence type="predicted"/>
<dbReference type="Pfam" id="PF02591">
    <property type="entry name" value="Zn_ribbon_9"/>
    <property type="match status" value="1"/>
</dbReference>
<dbReference type="InterPro" id="IPR002178">
    <property type="entry name" value="PTS_EIIA_type-2_dom"/>
</dbReference>
<dbReference type="InterPro" id="IPR051541">
    <property type="entry name" value="PTS_SugarTrans_NitroReg"/>
</dbReference>
<dbReference type="PANTHER" id="PTHR47738">
    <property type="entry name" value="PTS SYSTEM FRUCTOSE-LIKE EIIA COMPONENT-RELATED"/>
    <property type="match status" value="1"/>
</dbReference>
<dbReference type="Gene3D" id="1.10.287.1490">
    <property type="match status" value="1"/>
</dbReference>
<keyword evidence="1" id="KW-1133">Transmembrane helix</keyword>
<dbReference type="PROSITE" id="PS51094">
    <property type="entry name" value="PTS_EIIA_TYPE_2"/>
    <property type="match status" value="1"/>
</dbReference>
<dbReference type="Pfam" id="PF00359">
    <property type="entry name" value="PTS_EIIA_2"/>
    <property type="match status" value="1"/>
</dbReference>
<feature type="domain" description="PTS EIIA type-2" evidence="2">
    <location>
        <begin position="130"/>
        <end position="274"/>
    </location>
</feature>
<comment type="caution">
    <text evidence="3">The sequence shown here is derived from an EMBL/GenBank/DDBJ whole genome shotgun (WGS) entry which is preliminary data.</text>
</comment>
<evidence type="ECO:0000313" key="3">
    <source>
        <dbReference type="EMBL" id="MDZ8118016.1"/>
    </source>
</evidence>
<dbReference type="RefSeq" id="WP_322607816.1">
    <property type="nucleotide sequence ID" value="NZ_JARVCO010000007.1"/>
</dbReference>
<reference evidence="3 4" key="1">
    <citation type="journal article" date="2024" name="Appl. Environ. Microbiol.">
        <title>Pontiella agarivorans sp. nov., a novel marine anaerobic bacterium capable of degrading macroalgal polysaccharides and fixing nitrogen.</title>
        <authorList>
            <person name="Liu N."/>
            <person name="Kivenson V."/>
            <person name="Peng X."/>
            <person name="Cui Z."/>
            <person name="Lankiewicz T.S."/>
            <person name="Gosselin K.M."/>
            <person name="English C.J."/>
            <person name="Blair E.M."/>
            <person name="O'Malley M.A."/>
            <person name="Valentine D.L."/>
        </authorList>
    </citation>
    <scope>NUCLEOTIDE SEQUENCE [LARGE SCALE GENOMIC DNA]</scope>
    <source>
        <strain evidence="3 4">NLcol2</strain>
    </source>
</reference>
<keyword evidence="4" id="KW-1185">Reference proteome</keyword>
<dbReference type="SUPFAM" id="SSF55804">
    <property type="entry name" value="Phoshotransferase/anion transport protein"/>
    <property type="match status" value="1"/>
</dbReference>
<dbReference type="InterPro" id="IPR003743">
    <property type="entry name" value="Zf-RING_7"/>
</dbReference>
<accession>A0ABU5MVP3</accession>
<keyword evidence="3" id="KW-0813">Transport</keyword>
<keyword evidence="1" id="KW-0472">Membrane</keyword>
<dbReference type="PANTHER" id="PTHR47738:SF2">
    <property type="entry name" value="PTS SYSTEM FRUCTOSE-LIKE EIIA COMPONENT"/>
    <property type="match status" value="1"/>
</dbReference>
<dbReference type="Proteomes" id="UP001290861">
    <property type="component" value="Unassembled WGS sequence"/>
</dbReference>
<gene>
    <name evidence="3" type="ORF">P9H32_05190</name>
</gene>
<dbReference type="InterPro" id="IPR016152">
    <property type="entry name" value="PTrfase/Anion_transptr"/>
</dbReference>
<evidence type="ECO:0000256" key="1">
    <source>
        <dbReference type="SAM" id="Phobius"/>
    </source>
</evidence>
<evidence type="ECO:0000313" key="4">
    <source>
        <dbReference type="Proteomes" id="UP001290861"/>
    </source>
</evidence>
<protein>
    <submittedName>
        <fullName evidence="3">PTS sugar transporter subunit IIA</fullName>
    </submittedName>
</protein>
<organism evidence="3 4">
    <name type="scientific">Pontiella agarivorans</name>
    <dbReference type="NCBI Taxonomy" id="3038953"/>
    <lineage>
        <taxon>Bacteria</taxon>
        <taxon>Pseudomonadati</taxon>
        <taxon>Kiritimatiellota</taxon>
        <taxon>Kiritimatiellia</taxon>
        <taxon>Kiritimatiellales</taxon>
        <taxon>Pontiellaceae</taxon>
        <taxon>Pontiella</taxon>
    </lineage>
</organism>
<keyword evidence="3" id="KW-0762">Sugar transport</keyword>
<evidence type="ECO:0000259" key="2">
    <source>
        <dbReference type="PROSITE" id="PS51094"/>
    </source>
</evidence>
<feature type="transmembrane region" description="Helical" evidence="1">
    <location>
        <begin position="224"/>
        <end position="245"/>
    </location>
</feature>
<dbReference type="Gene3D" id="3.40.930.10">
    <property type="entry name" value="Mannitol-specific EII, Chain A"/>
    <property type="match status" value="1"/>
</dbReference>
<keyword evidence="1" id="KW-0812">Transmembrane</keyword>
<name>A0ABU5MVP3_9BACT</name>
<sequence length="280" mass="31320">MSNRKLINQLIQLQELVVARIQKKVAMPKAPLDVLDQNIALLSENIPQRTKSHINDLLKKHPEAVVPLIDGHCTGCGMKLSISQANEVHHAEEIHRCPNCTRYLYVPSEVVAREHASRVYGEKRKIGIARFSTQPLMITPLTGNTSEEVLGEICERMQSEGFVEDGRQLLYMAMQREDIISTAIDGGMAFPHVRGVEGGGLTMALGIHKKGIHFGGPGRTLTRLFFFMVIPTATSAFYLKLLAGLSQTFRDKTARELLLNAENEEELWKALVQQTRKVIK</sequence>